<evidence type="ECO:0000256" key="5">
    <source>
        <dbReference type="ARBA" id="ARBA00022741"/>
    </source>
</evidence>
<dbReference type="SUPFAM" id="SSF52540">
    <property type="entry name" value="P-loop containing nucleoside triphosphate hydrolases"/>
    <property type="match status" value="1"/>
</dbReference>
<dbReference type="Pfam" id="PF03796">
    <property type="entry name" value="DnaB_C"/>
    <property type="match status" value="1"/>
</dbReference>
<evidence type="ECO:0000256" key="13">
    <source>
        <dbReference type="NCBIfam" id="TIGR00665"/>
    </source>
</evidence>
<dbReference type="NCBIfam" id="NF006606">
    <property type="entry name" value="PRK09165.1"/>
    <property type="match status" value="1"/>
</dbReference>
<evidence type="ECO:0000256" key="14">
    <source>
        <dbReference type="RuleBase" id="RU362085"/>
    </source>
</evidence>
<dbReference type="GO" id="GO:0005524">
    <property type="term" value="F:ATP binding"/>
    <property type="evidence" value="ECO:0007669"/>
    <property type="project" value="UniProtKB-UniRule"/>
</dbReference>
<dbReference type="InterPro" id="IPR007692">
    <property type="entry name" value="DNA_helicase_DnaB"/>
</dbReference>
<keyword evidence="5 14" id="KW-0547">Nucleotide-binding</keyword>
<dbReference type="AlphaFoldDB" id="A0A3T0E7I7"/>
<dbReference type="InterPro" id="IPR036185">
    <property type="entry name" value="DNA_heli_DnaB-like_N_sf"/>
</dbReference>
<dbReference type="EC" id="5.6.2.3" evidence="13 14"/>
<dbReference type="KEGG" id="gak:X907_0799"/>
<dbReference type="Gene3D" id="3.40.50.300">
    <property type="entry name" value="P-loop containing nucleotide triphosphate hydrolases"/>
    <property type="match status" value="1"/>
</dbReference>
<dbReference type="Pfam" id="PF00772">
    <property type="entry name" value="DnaB"/>
    <property type="match status" value="1"/>
</dbReference>
<evidence type="ECO:0000256" key="6">
    <source>
        <dbReference type="ARBA" id="ARBA00022801"/>
    </source>
</evidence>
<dbReference type="PANTHER" id="PTHR30153:SF2">
    <property type="entry name" value="REPLICATIVE DNA HELICASE"/>
    <property type="match status" value="1"/>
</dbReference>
<evidence type="ECO:0000256" key="1">
    <source>
        <dbReference type="ARBA" id="ARBA00008428"/>
    </source>
</evidence>
<organism evidence="15 16">
    <name type="scientific">Glycocaulis alkaliphilus</name>
    <dbReference type="NCBI Taxonomy" id="1434191"/>
    <lineage>
        <taxon>Bacteria</taxon>
        <taxon>Pseudomonadati</taxon>
        <taxon>Pseudomonadota</taxon>
        <taxon>Alphaproteobacteria</taxon>
        <taxon>Maricaulales</taxon>
        <taxon>Maricaulaceae</taxon>
        <taxon>Glycocaulis</taxon>
    </lineage>
</organism>
<comment type="function">
    <text evidence="11 14">The main replicative DNA helicase, it participates in initiation and elongation during chromosome replication. Travels ahead of the DNA replisome, separating dsDNA into templates for DNA synthesis. A processive ATP-dependent 5'-3' DNA helicase it has DNA-dependent ATPase activity.</text>
</comment>
<keyword evidence="3 14" id="KW-0639">Primosome</keyword>
<reference evidence="15 16" key="1">
    <citation type="submission" date="2016-12" db="EMBL/GenBank/DDBJ databases">
        <title>The genome of dimorphic prosthecate Glycocaulis alkaliphilus 6b-8t, isolated from crude oil dictates its adaptability in petroleum environments.</title>
        <authorList>
            <person name="Wu X.-L."/>
            <person name="Geng S."/>
        </authorList>
    </citation>
    <scope>NUCLEOTIDE SEQUENCE [LARGE SCALE GENOMIC DNA]</scope>
    <source>
        <strain evidence="15 16">6B-8</strain>
    </source>
</reference>
<dbReference type="InterPro" id="IPR016136">
    <property type="entry name" value="DNA_helicase_N/primase_C"/>
</dbReference>
<keyword evidence="4 14" id="KW-0235">DNA replication</keyword>
<dbReference type="CDD" id="cd00984">
    <property type="entry name" value="DnaB_C"/>
    <property type="match status" value="1"/>
</dbReference>
<dbReference type="GO" id="GO:1990077">
    <property type="term" value="C:primosome complex"/>
    <property type="evidence" value="ECO:0007669"/>
    <property type="project" value="UniProtKB-UniRule"/>
</dbReference>
<keyword evidence="7 14" id="KW-0347">Helicase</keyword>
<dbReference type="InterPro" id="IPR007693">
    <property type="entry name" value="DNA_helicase_DnaB-like_N"/>
</dbReference>
<dbReference type="InterPro" id="IPR007694">
    <property type="entry name" value="DNA_helicase_DnaB-like_C"/>
</dbReference>
<dbReference type="GO" id="GO:0003677">
    <property type="term" value="F:DNA binding"/>
    <property type="evidence" value="ECO:0007669"/>
    <property type="project" value="UniProtKB-UniRule"/>
</dbReference>
<evidence type="ECO:0000256" key="9">
    <source>
        <dbReference type="ARBA" id="ARBA00023125"/>
    </source>
</evidence>
<dbReference type="Gene3D" id="1.10.860.10">
    <property type="entry name" value="DNAb Helicase, Chain A"/>
    <property type="match status" value="1"/>
</dbReference>
<evidence type="ECO:0000313" key="15">
    <source>
        <dbReference type="EMBL" id="AZU03343.1"/>
    </source>
</evidence>
<evidence type="ECO:0000256" key="8">
    <source>
        <dbReference type="ARBA" id="ARBA00022840"/>
    </source>
</evidence>
<evidence type="ECO:0000256" key="2">
    <source>
        <dbReference type="ARBA" id="ARBA00011643"/>
    </source>
</evidence>
<dbReference type="GO" id="GO:0006269">
    <property type="term" value="P:DNA replication, synthesis of primer"/>
    <property type="evidence" value="ECO:0007669"/>
    <property type="project" value="UniProtKB-UniRule"/>
</dbReference>
<dbReference type="EMBL" id="CP018911">
    <property type="protein sequence ID" value="AZU03343.1"/>
    <property type="molecule type" value="Genomic_DNA"/>
</dbReference>
<dbReference type="InterPro" id="IPR027417">
    <property type="entry name" value="P-loop_NTPase"/>
</dbReference>
<dbReference type="RefSeq" id="WP_127565746.1">
    <property type="nucleotide sequence ID" value="NZ_BMFB01000002.1"/>
</dbReference>
<keyword evidence="9 14" id="KW-0238">DNA-binding</keyword>
<keyword evidence="8 14" id="KW-0067">ATP-binding</keyword>
<evidence type="ECO:0000256" key="3">
    <source>
        <dbReference type="ARBA" id="ARBA00022515"/>
    </source>
</evidence>
<dbReference type="GO" id="GO:0005829">
    <property type="term" value="C:cytosol"/>
    <property type="evidence" value="ECO:0007669"/>
    <property type="project" value="TreeGrafter"/>
</dbReference>
<comment type="subunit">
    <text evidence="2">Homohexamer.</text>
</comment>
<evidence type="ECO:0000256" key="4">
    <source>
        <dbReference type="ARBA" id="ARBA00022705"/>
    </source>
</evidence>
<dbReference type="GO" id="GO:0043139">
    <property type="term" value="F:5'-3' DNA helicase activity"/>
    <property type="evidence" value="ECO:0007669"/>
    <property type="project" value="UniProtKB-EC"/>
</dbReference>
<sequence length="497" mass="54569">MTAETADMSFASDGGDGTSPPHNIEAEQAFLGGLLYDNEIFNRVSDWLLPEHFYDPFHGRLYAKARELIGSGALADAVVLKNRLADDDGLKQLGGPVYLVDLMREAPDSVSAPEYARLVYELALRRELIAIGETISSQARDTSEQGNANSLIENAERELFSLAEKGTAQKSFQPFSAALAQSLEVAAAAYKRGGQLSGIASGLRTLDEKLGGLHRSDLIILAGRPSMGKTALATNIAFAVARAAEFEEGPDGKRRVIKGKGGVVGFFSLEMSSEQLATRLIADYTGIPGYLIRQGRIDQNQFGEINDGVREISEVPLYIDDTGGISIGALAARARRLKRTVGLELLVIDYLQLITGGSRRSESRVQEISEITMALKSLAKELDIPVIALSQLSRQVEQRDDKKPQLSDLRESGSIEQDADVVMFVYREAYYLERAEPKEGSEEHLRWEDEMREIRNLAEVIIGKQRHGPIGAVKVAFDPERTKFSDLEDSGRYSSRD</sequence>
<accession>A0A3T0E7I7</accession>
<dbReference type="Proteomes" id="UP000286954">
    <property type="component" value="Chromosome"/>
</dbReference>
<evidence type="ECO:0000313" key="16">
    <source>
        <dbReference type="Proteomes" id="UP000286954"/>
    </source>
</evidence>
<keyword evidence="10" id="KW-0413">Isomerase</keyword>
<comment type="similarity">
    <text evidence="1 14">Belongs to the helicase family. DnaB subfamily.</text>
</comment>
<dbReference type="PANTHER" id="PTHR30153">
    <property type="entry name" value="REPLICATIVE DNA HELICASE DNAB"/>
    <property type="match status" value="1"/>
</dbReference>
<evidence type="ECO:0000256" key="11">
    <source>
        <dbReference type="ARBA" id="ARBA00044932"/>
    </source>
</evidence>
<evidence type="ECO:0000256" key="12">
    <source>
        <dbReference type="ARBA" id="ARBA00048954"/>
    </source>
</evidence>
<evidence type="ECO:0000256" key="10">
    <source>
        <dbReference type="ARBA" id="ARBA00023235"/>
    </source>
</evidence>
<dbReference type="SUPFAM" id="SSF48024">
    <property type="entry name" value="N-terminal domain of DnaB helicase"/>
    <property type="match status" value="1"/>
</dbReference>
<comment type="catalytic activity">
    <reaction evidence="12 14">
        <text>ATP + H2O = ADP + phosphate + H(+)</text>
        <dbReference type="Rhea" id="RHEA:13065"/>
        <dbReference type="ChEBI" id="CHEBI:15377"/>
        <dbReference type="ChEBI" id="CHEBI:15378"/>
        <dbReference type="ChEBI" id="CHEBI:30616"/>
        <dbReference type="ChEBI" id="CHEBI:43474"/>
        <dbReference type="ChEBI" id="CHEBI:456216"/>
        <dbReference type="EC" id="5.6.2.3"/>
    </reaction>
</comment>
<dbReference type="PROSITE" id="PS51199">
    <property type="entry name" value="SF4_HELICASE"/>
    <property type="match status" value="1"/>
</dbReference>
<evidence type="ECO:0000256" key="7">
    <source>
        <dbReference type="ARBA" id="ARBA00022806"/>
    </source>
</evidence>
<protein>
    <recommendedName>
        <fullName evidence="13 14">Replicative DNA helicase</fullName>
        <ecNumber evidence="13 14">5.6.2.3</ecNumber>
    </recommendedName>
</protein>
<dbReference type="GO" id="GO:0016887">
    <property type="term" value="F:ATP hydrolysis activity"/>
    <property type="evidence" value="ECO:0007669"/>
    <property type="project" value="RHEA"/>
</dbReference>
<proteinExistence type="inferred from homology"/>
<name>A0A3T0E7I7_9PROT</name>
<gene>
    <name evidence="15" type="ORF">X907_0799</name>
</gene>
<keyword evidence="6 14" id="KW-0378">Hydrolase</keyword>
<dbReference type="OrthoDB" id="9773982at2"/>
<keyword evidence="16" id="KW-1185">Reference proteome</keyword>
<dbReference type="NCBIfam" id="TIGR00665">
    <property type="entry name" value="DnaB"/>
    <property type="match status" value="1"/>
</dbReference>